<evidence type="ECO:0000313" key="2">
    <source>
        <dbReference type="Proteomes" id="UP000886595"/>
    </source>
</evidence>
<accession>A0A8X7PVN7</accession>
<dbReference type="EMBL" id="JAAMPC010000015">
    <property type="protein sequence ID" value="KAG2257418.1"/>
    <property type="molecule type" value="Genomic_DNA"/>
</dbReference>
<gene>
    <name evidence="1" type="ORF">Bca52824_076712</name>
</gene>
<reference evidence="1 2" key="1">
    <citation type="submission" date="2020-02" db="EMBL/GenBank/DDBJ databases">
        <authorList>
            <person name="Ma Q."/>
            <person name="Huang Y."/>
            <person name="Song X."/>
            <person name="Pei D."/>
        </authorList>
    </citation>
    <scope>NUCLEOTIDE SEQUENCE [LARGE SCALE GENOMIC DNA]</scope>
    <source>
        <strain evidence="1">Sxm20200214</strain>
        <tissue evidence="1">Leaf</tissue>
    </source>
</reference>
<dbReference type="AlphaFoldDB" id="A0A8X7PVN7"/>
<comment type="caution">
    <text evidence="1">The sequence shown here is derived from an EMBL/GenBank/DDBJ whole genome shotgun (WGS) entry which is preliminary data.</text>
</comment>
<evidence type="ECO:0000313" key="1">
    <source>
        <dbReference type="EMBL" id="KAG2257418.1"/>
    </source>
</evidence>
<name>A0A8X7PVN7_BRACI</name>
<proteinExistence type="predicted"/>
<keyword evidence="2" id="KW-1185">Reference proteome</keyword>
<dbReference type="Proteomes" id="UP000886595">
    <property type="component" value="Unassembled WGS sequence"/>
</dbReference>
<organism evidence="1 2">
    <name type="scientific">Brassica carinata</name>
    <name type="common">Ethiopian mustard</name>
    <name type="synonym">Abyssinian cabbage</name>
    <dbReference type="NCBI Taxonomy" id="52824"/>
    <lineage>
        <taxon>Eukaryota</taxon>
        <taxon>Viridiplantae</taxon>
        <taxon>Streptophyta</taxon>
        <taxon>Embryophyta</taxon>
        <taxon>Tracheophyta</taxon>
        <taxon>Spermatophyta</taxon>
        <taxon>Magnoliopsida</taxon>
        <taxon>eudicotyledons</taxon>
        <taxon>Gunneridae</taxon>
        <taxon>Pentapetalae</taxon>
        <taxon>rosids</taxon>
        <taxon>malvids</taxon>
        <taxon>Brassicales</taxon>
        <taxon>Brassicaceae</taxon>
        <taxon>Brassiceae</taxon>
        <taxon>Brassica</taxon>
    </lineage>
</organism>
<protein>
    <submittedName>
        <fullName evidence="1">Uncharacterized protein</fullName>
    </submittedName>
</protein>
<sequence>MVTTSRDGYTIHVTKRDPPVKQGVELKMHWDSSGLRRGCGDIKGEESDFNGVTSLLKKVKPAQIVNLLPSVLPITPRNALWKKVRPAHKRLWMWMATMKNYVAVQLLSSSSTRTNSSSQVALHRGHLISDCRLSFQCGEFSRRAQLLLRVVLSARARRLRAP</sequence>